<evidence type="ECO:0000313" key="8">
    <source>
        <dbReference type="Proteomes" id="UP001149090"/>
    </source>
</evidence>
<keyword evidence="8" id="KW-1185">Reference proteome</keyword>
<dbReference type="GO" id="GO:0006357">
    <property type="term" value="P:regulation of transcription by RNA polymerase II"/>
    <property type="evidence" value="ECO:0007669"/>
    <property type="project" value="InterPro"/>
</dbReference>
<dbReference type="EMBL" id="JAPDFW010000022">
    <property type="protein sequence ID" value="KAJ5079698.1"/>
    <property type="molecule type" value="Genomic_DNA"/>
</dbReference>
<dbReference type="SUPFAM" id="SSF140718">
    <property type="entry name" value="Mediator hinge subcomplex-like"/>
    <property type="match status" value="1"/>
</dbReference>
<protein>
    <recommendedName>
        <fullName evidence="6">Mediator of RNA polymerase II transcription subunit 7</fullName>
    </recommendedName>
</protein>
<keyword evidence="3 6" id="KW-0805">Transcription regulation</keyword>
<dbReference type="GO" id="GO:0003712">
    <property type="term" value="F:transcription coregulator activity"/>
    <property type="evidence" value="ECO:0007669"/>
    <property type="project" value="InterPro"/>
</dbReference>
<keyword evidence="6" id="KW-0010">Activator</keyword>
<sequence length="160" mass="18877">MRSELYRGMFLSVTEDKSNKNFSFSIFGEQFSTRFSIPQFEDLKNRSENAKQLFEDLKGNEINELKKLNHSLLFLFYELVDLLLKNPDLFSSKIQAIENVLVNFHYIIDTIRLHQAREMIIDISKDQIERRKKAIQSIEDSLISSQKSIKDVIEKIKNKK</sequence>
<comment type="subunit">
    <text evidence="6">Component of the Mediator complex.</text>
</comment>
<evidence type="ECO:0000256" key="1">
    <source>
        <dbReference type="ARBA" id="ARBA00004123"/>
    </source>
</evidence>
<dbReference type="InterPro" id="IPR009244">
    <property type="entry name" value="Mediatior_Med7"/>
</dbReference>
<reference evidence="7" key="1">
    <citation type="submission" date="2022-10" db="EMBL/GenBank/DDBJ databases">
        <title>Novel sulphate-reducing endosymbionts in the free-living metamonad Anaeramoeba.</title>
        <authorList>
            <person name="Jerlstrom-Hultqvist J."/>
            <person name="Cepicka I."/>
            <person name="Gallot-Lavallee L."/>
            <person name="Salas-Leiva D."/>
            <person name="Curtis B.A."/>
            <person name="Zahonova K."/>
            <person name="Pipaliya S."/>
            <person name="Dacks J."/>
            <person name="Roger A.J."/>
        </authorList>
    </citation>
    <scope>NUCLEOTIDE SEQUENCE</scope>
    <source>
        <strain evidence="7">BMAN</strain>
    </source>
</reference>
<comment type="subcellular location">
    <subcellularLocation>
        <location evidence="1 6">Nucleus</location>
    </subcellularLocation>
</comment>
<evidence type="ECO:0000256" key="4">
    <source>
        <dbReference type="ARBA" id="ARBA00023163"/>
    </source>
</evidence>
<organism evidence="7 8">
    <name type="scientific">Anaeramoeba ignava</name>
    <name type="common">Anaerobic marine amoeba</name>
    <dbReference type="NCBI Taxonomy" id="1746090"/>
    <lineage>
        <taxon>Eukaryota</taxon>
        <taxon>Metamonada</taxon>
        <taxon>Anaeramoebidae</taxon>
        <taxon>Anaeramoeba</taxon>
    </lineage>
</organism>
<comment type="caution">
    <text evidence="7">The sequence shown here is derived from an EMBL/GenBank/DDBJ whole genome shotgun (WGS) entry which is preliminary data.</text>
</comment>
<gene>
    <name evidence="7" type="ORF">M0811_04008</name>
</gene>
<comment type="function">
    <text evidence="6">Component of the Mediator complex, a coactivator involved in the regulated transcription of nearly all RNA polymerase II-dependent genes. Mediator functions as a bridge to convey information from gene-specific regulatory proteins to the basal RNA polymerase II transcription machinery.</text>
</comment>
<dbReference type="Proteomes" id="UP001149090">
    <property type="component" value="Unassembled WGS sequence"/>
</dbReference>
<comment type="similarity">
    <text evidence="2 6">Belongs to the Mediator complex subunit 7 family.</text>
</comment>
<dbReference type="GO" id="GO:0016592">
    <property type="term" value="C:mediator complex"/>
    <property type="evidence" value="ECO:0007669"/>
    <property type="project" value="InterPro"/>
</dbReference>
<dbReference type="Gene3D" id="6.10.140.200">
    <property type="match status" value="1"/>
</dbReference>
<keyword evidence="5 6" id="KW-0539">Nucleus</keyword>
<name>A0A9Q0LV94_ANAIG</name>
<dbReference type="AlphaFoldDB" id="A0A9Q0LV94"/>
<evidence type="ECO:0000313" key="7">
    <source>
        <dbReference type="EMBL" id="KAJ5079698.1"/>
    </source>
</evidence>
<evidence type="ECO:0000256" key="2">
    <source>
        <dbReference type="ARBA" id="ARBA00009994"/>
    </source>
</evidence>
<evidence type="ECO:0000256" key="3">
    <source>
        <dbReference type="ARBA" id="ARBA00023015"/>
    </source>
</evidence>
<accession>A0A9Q0LV94</accession>
<dbReference type="PANTHER" id="PTHR21428:SF11">
    <property type="entry name" value="MEDIATOR OF RNA POLYMERASE II TRANSCRIPTION SUBUNIT 7"/>
    <property type="match status" value="1"/>
</dbReference>
<evidence type="ECO:0000256" key="5">
    <source>
        <dbReference type="ARBA" id="ARBA00023242"/>
    </source>
</evidence>
<dbReference type="Pfam" id="PF05983">
    <property type="entry name" value="Med7"/>
    <property type="match status" value="1"/>
</dbReference>
<dbReference type="GO" id="GO:0070847">
    <property type="term" value="C:core mediator complex"/>
    <property type="evidence" value="ECO:0007669"/>
    <property type="project" value="TreeGrafter"/>
</dbReference>
<evidence type="ECO:0000256" key="6">
    <source>
        <dbReference type="RuleBase" id="RU364060"/>
    </source>
</evidence>
<proteinExistence type="inferred from homology"/>
<keyword evidence="4 6" id="KW-0804">Transcription</keyword>
<dbReference type="PANTHER" id="PTHR21428">
    <property type="entry name" value="MEDIATOR OF RNA POLYMERASE II TRANSCRIPTION SUBUNIT 7"/>
    <property type="match status" value="1"/>
</dbReference>
<dbReference type="InterPro" id="IPR037212">
    <property type="entry name" value="Med7/Med21-like"/>
</dbReference>
<dbReference type="InterPro" id="IPR044888">
    <property type="entry name" value="Mediatior_Med7_sf"/>
</dbReference>
<dbReference type="OrthoDB" id="10253553at2759"/>